<evidence type="ECO:0000313" key="1">
    <source>
        <dbReference type="EMBL" id="KZV48181.1"/>
    </source>
</evidence>
<protein>
    <recommendedName>
        <fullName evidence="3">Dystroglycan-like</fullName>
    </recommendedName>
</protein>
<evidence type="ECO:0000313" key="2">
    <source>
        <dbReference type="Proteomes" id="UP000250235"/>
    </source>
</evidence>
<organism evidence="1 2">
    <name type="scientific">Dorcoceras hygrometricum</name>
    <dbReference type="NCBI Taxonomy" id="472368"/>
    <lineage>
        <taxon>Eukaryota</taxon>
        <taxon>Viridiplantae</taxon>
        <taxon>Streptophyta</taxon>
        <taxon>Embryophyta</taxon>
        <taxon>Tracheophyta</taxon>
        <taxon>Spermatophyta</taxon>
        <taxon>Magnoliopsida</taxon>
        <taxon>eudicotyledons</taxon>
        <taxon>Gunneridae</taxon>
        <taxon>Pentapetalae</taxon>
        <taxon>asterids</taxon>
        <taxon>lamiids</taxon>
        <taxon>Lamiales</taxon>
        <taxon>Gesneriaceae</taxon>
        <taxon>Didymocarpoideae</taxon>
        <taxon>Trichosporeae</taxon>
        <taxon>Loxocarpinae</taxon>
        <taxon>Dorcoceras</taxon>
    </lineage>
</organism>
<dbReference type="AlphaFoldDB" id="A0A2Z7CM52"/>
<gene>
    <name evidence="1" type="ORF">F511_20366</name>
</gene>
<proteinExistence type="predicted"/>
<evidence type="ECO:0008006" key="3">
    <source>
        <dbReference type="Google" id="ProtNLM"/>
    </source>
</evidence>
<keyword evidence="2" id="KW-1185">Reference proteome</keyword>
<dbReference type="Proteomes" id="UP000250235">
    <property type="component" value="Unassembled WGS sequence"/>
</dbReference>
<reference evidence="1 2" key="1">
    <citation type="journal article" date="2015" name="Proc. Natl. Acad. Sci. U.S.A.">
        <title>The resurrection genome of Boea hygrometrica: A blueprint for survival of dehydration.</title>
        <authorList>
            <person name="Xiao L."/>
            <person name="Yang G."/>
            <person name="Zhang L."/>
            <person name="Yang X."/>
            <person name="Zhao S."/>
            <person name="Ji Z."/>
            <person name="Zhou Q."/>
            <person name="Hu M."/>
            <person name="Wang Y."/>
            <person name="Chen M."/>
            <person name="Xu Y."/>
            <person name="Jin H."/>
            <person name="Xiao X."/>
            <person name="Hu G."/>
            <person name="Bao F."/>
            <person name="Hu Y."/>
            <person name="Wan P."/>
            <person name="Li L."/>
            <person name="Deng X."/>
            <person name="Kuang T."/>
            <person name="Xiang C."/>
            <person name="Zhu J.K."/>
            <person name="Oliver M.J."/>
            <person name="He Y."/>
        </authorList>
    </citation>
    <scope>NUCLEOTIDE SEQUENCE [LARGE SCALE GENOMIC DNA]</scope>
    <source>
        <strain evidence="2">cv. XS01</strain>
    </source>
</reference>
<sequence>MAASFFVNAMQVEFESVIAMENTGMAKMFKSLDDTRLNGFLEASDSVYEAVVLEFLANAKVIAGMIVSFVDNRKLALTKEFFVEEFGLPIEGLVGFLDIPSNTVREMRMKFSGGSFDVVTSEKFDLMVAISAGLQVNWAQVLFQTLMAMVNMSTKQSQGFAVQVSTLLQNLVKADLGELVKLQAKSVDQQIGFTLI</sequence>
<dbReference type="EMBL" id="KQ994473">
    <property type="protein sequence ID" value="KZV48181.1"/>
    <property type="molecule type" value="Genomic_DNA"/>
</dbReference>
<dbReference type="OrthoDB" id="1751168at2759"/>
<accession>A0A2Z7CM52</accession>
<name>A0A2Z7CM52_9LAMI</name>